<dbReference type="HAMAP" id="MF_00120">
    <property type="entry name" value="GatA"/>
    <property type="match status" value="1"/>
</dbReference>
<keyword evidence="2" id="KW-0547">Nucleotide-binding</keyword>
<gene>
    <name evidence="6" type="ORF">EK21DRAFT_24746</name>
</gene>
<keyword evidence="1" id="KW-0436">Ligase</keyword>
<feature type="non-terminal residue" evidence="6">
    <location>
        <position position="517"/>
    </location>
</feature>
<evidence type="ECO:0000313" key="7">
    <source>
        <dbReference type="Proteomes" id="UP000799777"/>
    </source>
</evidence>
<evidence type="ECO:0000256" key="4">
    <source>
        <dbReference type="ARBA" id="ARBA00022917"/>
    </source>
</evidence>
<reference evidence="6" key="1">
    <citation type="journal article" date="2020" name="Stud. Mycol.">
        <title>101 Dothideomycetes genomes: a test case for predicting lifestyles and emergence of pathogens.</title>
        <authorList>
            <person name="Haridas S."/>
            <person name="Albert R."/>
            <person name="Binder M."/>
            <person name="Bloem J."/>
            <person name="Labutti K."/>
            <person name="Salamov A."/>
            <person name="Andreopoulos B."/>
            <person name="Baker S."/>
            <person name="Barry K."/>
            <person name="Bills G."/>
            <person name="Bluhm B."/>
            <person name="Cannon C."/>
            <person name="Castanera R."/>
            <person name="Culley D."/>
            <person name="Daum C."/>
            <person name="Ezra D."/>
            <person name="Gonzalez J."/>
            <person name="Henrissat B."/>
            <person name="Kuo A."/>
            <person name="Liang C."/>
            <person name="Lipzen A."/>
            <person name="Lutzoni F."/>
            <person name="Magnuson J."/>
            <person name="Mondo S."/>
            <person name="Nolan M."/>
            <person name="Ohm R."/>
            <person name="Pangilinan J."/>
            <person name="Park H.-J."/>
            <person name="Ramirez L."/>
            <person name="Alfaro M."/>
            <person name="Sun H."/>
            <person name="Tritt A."/>
            <person name="Yoshinaga Y."/>
            <person name="Zwiers L.-H."/>
            <person name="Turgeon B."/>
            <person name="Goodwin S."/>
            <person name="Spatafora J."/>
            <person name="Crous P."/>
            <person name="Grigoriev I."/>
        </authorList>
    </citation>
    <scope>NUCLEOTIDE SEQUENCE</scope>
    <source>
        <strain evidence="6">CBS 110217</strain>
    </source>
</reference>
<dbReference type="AlphaFoldDB" id="A0A9P4LK85"/>
<evidence type="ECO:0000259" key="5">
    <source>
        <dbReference type="Pfam" id="PF01425"/>
    </source>
</evidence>
<proteinExistence type="inferred from homology"/>
<name>A0A9P4LK85_9PLEO</name>
<comment type="caution">
    <text evidence="6">The sequence shown here is derived from an EMBL/GenBank/DDBJ whole genome shotgun (WGS) entry which is preliminary data.</text>
</comment>
<dbReference type="PANTHER" id="PTHR11895">
    <property type="entry name" value="TRANSAMIDASE"/>
    <property type="match status" value="1"/>
</dbReference>
<dbReference type="Pfam" id="PF01425">
    <property type="entry name" value="Amidase"/>
    <property type="match status" value="1"/>
</dbReference>
<keyword evidence="7" id="KW-1185">Reference proteome</keyword>
<organism evidence="6 7">
    <name type="scientific">Setomelanomma holmii</name>
    <dbReference type="NCBI Taxonomy" id="210430"/>
    <lineage>
        <taxon>Eukaryota</taxon>
        <taxon>Fungi</taxon>
        <taxon>Dikarya</taxon>
        <taxon>Ascomycota</taxon>
        <taxon>Pezizomycotina</taxon>
        <taxon>Dothideomycetes</taxon>
        <taxon>Pleosporomycetidae</taxon>
        <taxon>Pleosporales</taxon>
        <taxon>Pleosporineae</taxon>
        <taxon>Phaeosphaeriaceae</taxon>
        <taxon>Setomelanomma</taxon>
    </lineage>
</organism>
<evidence type="ECO:0000256" key="2">
    <source>
        <dbReference type="ARBA" id="ARBA00022741"/>
    </source>
</evidence>
<dbReference type="SUPFAM" id="SSF75304">
    <property type="entry name" value="Amidase signature (AS) enzymes"/>
    <property type="match status" value="1"/>
</dbReference>
<dbReference type="GO" id="GO:0030956">
    <property type="term" value="C:glutamyl-tRNA(Gln) amidotransferase complex"/>
    <property type="evidence" value="ECO:0007669"/>
    <property type="project" value="InterPro"/>
</dbReference>
<dbReference type="PANTHER" id="PTHR11895:SF7">
    <property type="entry name" value="GLUTAMYL-TRNA(GLN) AMIDOTRANSFERASE SUBUNIT A, MITOCHONDRIAL"/>
    <property type="match status" value="1"/>
</dbReference>
<evidence type="ECO:0000256" key="3">
    <source>
        <dbReference type="ARBA" id="ARBA00022840"/>
    </source>
</evidence>
<dbReference type="EMBL" id="ML978227">
    <property type="protein sequence ID" value="KAF2027377.1"/>
    <property type="molecule type" value="Genomic_DNA"/>
</dbReference>
<dbReference type="GO" id="GO:0005524">
    <property type="term" value="F:ATP binding"/>
    <property type="evidence" value="ECO:0007669"/>
    <property type="project" value="UniProtKB-KW"/>
</dbReference>
<dbReference type="GO" id="GO:0032543">
    <property type="term" value="P:mitochondrial translation"/>
    <property type="evidence" value="ECO:0007669"/>
    <property type="project" value="TreeGrafter"/>
</dbReference>
<dbReference type="GO" id="GO:0005739">
    <property type="term" value="C:mitochondrion"/>
    <property type="evidence" value="ECO:0007669"/>
    <property type="project" value="UniProtKB-ARBA"/>
</dbReference>
<feature type="domain" description="Amidase" evidence="5">
    <location>
        <begin position="49"/>
        <end position="483"/>
    </location>
</feature>
<keyword evidence="3" id="KW-0067">ATP-binding</keyword>
<dbReference type="GO" id="GO:0050567">
    <property type="term" value="F:glutaminyl-tRNA synthase (glutamine-hydrolyzing) activity"/>
    <property type="evidence" value="ECO:0007669"/>
    <property type="project" value="InterPro"/>
</dbReference>
<dbReference type="Proteomes" id="UP000799777">
    <property type="component" value="Unassembled WGS sequence"/>
</dbReference>
<protein>
    <submittedName>
        <fullName evidence="6">Glutamyl-tRNA amidotransferas-like protein</fullName>
    </submittedName>
</protein>
<dbReference type="InterPro" id="IPR000120">
    <property type="entry name" value="Amidase"/>
</dbReference>
<sequence length="517" mass="55176">MSLLKHAKQYIANQANYAHLNAFTSRIDTSTLIDRPNLSNASTDEDGTVTHSSLVDSPVAIKDNICTKDLKTTAASGILKDFTSPYDATVVELLRDAGAVVVGKTNMDEFGMGSHSIISHAGPAKLQRYEGDEASAGGSSGGSALAVASAQCLVALGTDTGGSVRLPAAYTGVFGFKPSYGLLSRWGVIAYANSLDTVGIFAQNVPFIHDVFEKLNVHDAKDPTSMLPSTRSHLESRQTLPTSLRIGIPLDYNIATLQPVVRNAWVRALKALAEKGHTLHPVRLPSTQNALSAYYILAPAEASSNLAKYDGVRFGSRAEGIDGTPESVLFAKTRGQGFGQEVQRRILLGAFSLSAQAIDNYFIQAQKVRRLVQKDFNNVFAKVNPLDRNPVAADRIVEKVDVLLCPTAPTLAPSLAHVKAQDPIQAYMNDVFTVPASLAGLPAISVPVHITEEERSAVHGDHDIQDSAGIQIIGQYGDDRLVLHAAKELSSSCKTIQRSAGPDMTAWGVSSFGKSSV</sequence>
<accession>A0A9P4LK85</accession>
<dbReference type="Gene3D" id="3.90.1300.10">
    <property type="entry name" value="Amidase signature (AS) domain"/>
    <property type="match status" value="1"/>
</dbReference>
<dbReference type="InterPro" id="IPR036928">
    <property type="entry name" value="AS_sf"/>
</dbReference>
<evidence type="ECO:0000256" key="1">
    <source>
        <dbReference type="ARBA" id="ARBA00022598"/>
    </source>
</evidence>
<keyword evidence="4" id="KW-0648">Protein biosynthesis</keyword>
<evidence type="ECO:0000313" key="6">
    <source>
        <dbReference type="EMBL" id="KAF2027377.1"/>
    </source>
</evidence>
<dbReference type="OrthoDB" id="421993at2759"/>
<dbReference type="InterPro" id="IPR023631">
    <property type="entry name" value="Amidase_dom"/>
</dbReference>
<dbReference type="GO" id="GO:0070681">
    <property type="term" value="P:glutaminyl-tRNAGln biosynthesis via transamidation"/>
    <property type="evidence" value="ECO:0007669"/>
    <property type="project" value="TreeGrafter"/>
</dbReference>
<dbReference type="InterPro" id="IPR004412">
    <property type="entry name" value="GatA"/>
</dbReference>